<keyword evidence="4" id="KW-0408">Iron</keyword>
<evidence type="ECO:0000313" key="6">
    <source>
        <dbReference type="Proteomes" id="UP000037397"/>
    </source>
</evidence>
<protein>
    <submittedName>
        <fullName evidence="5">Oxidoreductase</fullName>
    </submittedName>
</protein>
<evidence type="ECO:0000256" key="1">
    <source>
        <dbReference type="ARBA" id="ARBA00022448"/>
    </source>
</evidence>
<dbReference type="InterPro" id="IPR009050">
    <property type="entry name" value="Globin-like_sf"/>
</dbReference>
<sequence>MGATIHEALGGDAVVLRLAQAWHRRCLADPVVNHAFSHGFHPQHDERLAAYWIEALGGPATYTASLGDQSMVTRMHSGNGVHDEMDRRALTCFEGALDDVGVVDAPLRRTLVAWFAWAIDRMSDYHESAYDVPDGLPMQRWSWDGPVASDVS</sequence>
<gene>
    <name evidence="5" type="ORF">VV01_05200</name>
</gene>
<dbReference type="GO" id="GO:0046872">
    <property type="term" value="F:metal ion binding"/>
    <property type="evidence" value="ECO:0007669"/>
    <property type="project" value="UniProtKB-KW"/>
</dbReference>
<dbReference type="AlphaFoldDB" id="A0A0L6CFW2"/>
<reference evidence="6" key="1">
    <citation type="submission" date="2015-03" db="EMBL/GenBank/DDBJ databases">
        <title>Luteipulveratus halotolerans sp. nov., a novel actinobacterium (Dermacoccaceae) from Sarawak, Malaysia.</title>
        <authorList>
            <person name="Juboi H."/>
            <person name="Basik A."/>
            <person name="Shamsul S.S."/>
            <person name="Arnold P."/>
            <person name="Schmitt E.K."/>
            <person name="Sanglier J.-J."/>
            <person name="Yeo T."/>
        </authorList>
    </citation>
    <scope>NUCLEOTIDE SEQUENCE [LARGE SCALE GENOMIC DNA]</scope>
    <source>
        <strain evidence="6">C296001</strain>
    </source>
</reference>
<evidence type="ECO:0000313" key="5">
    <source>
        <dbReference type="EMBL" id="KNX36687.1"/>
    </source>
</evidence>
<dbReference type="InterPro" id="IPR001486">
    <property type="entry name" value="Hemoglobin_trunc"/>
</dbReference>
<dbReference type="Pfam" id="PF01152">
    <property type="entry name" value="Bac_globin"/>
    <property type="match status" value="1"/>
</dbReference>
<evidence type="ECO:0000256" key="4">
    <source>
        <dbReference type="ARBA" id="ARBA00023004"/>
    </source>
</evidence>
<keyword evidence="6" id="KW-1185">Reference proteome</keyword>
<comment type="caution">
    <text evidence="5">The sequence shown here is derived from an EMBL/GenBank/DDBJ whole genome shotgun (WGS) entry which is preliminary data.</text>
</comment>
<evidence type="ECO:0000256" key="2">
    <source>
        <dbReference type="ARBA" id="ARBA00022617"/>
    </source>
</evidence>
<dbReference type="Gene3D" id="1.10.490.10">
    <property type="entry name" value="Globins"/>
    <property type="match status" value="1"/>
</dbReference>
<keyword evidence="1" id="KW-0813">Transport</keyword>
<organism evidence="5 6">
    <name type="scientific">Luteipulveratus halotolerans</name>
    <dbReference type="NCBI Taxonomy" id="1631356"/>
    <lineage>
        <taxon>Bacteria</taxon>
        <taxon>Bacillati</taxon>
        <taxon>Actinomycetota</taxon>
        <taxon>Actinomycetes</taxon>
        <taxon>Micrococcales</taxon>
        <taxon>Dermacoccaceae</taxon>
        <taxon>Luteipulveratus</taxon>
    </lineage>
</organism>
<dbReference type="GO" id="GO:0019825">
    <property type="term" value="F:oxygen binding"/>
    <property type="evidence" value="ECO:0007669"/>
    <property type="project" value="InterPro"/>
</dbReference>
<dbReference type="Proteomes" id="UP000037397">
    <property type="component" value="Unassembled WGS sequence"/>
</dbReference>
<dbReference type="SUPFAM" id="SSF46458">
    <property type="entry name" value="Globin-like"/>
    <property type="match status" value="1"/>
</dbReference>
<dbReference type="EMBL" id="LAIR01000002">
    <property type="protein sequence ID" value="KNX36687.1"/>
    <property type="molecule type" value="Genomic_DNA"/>
</dbReference>
<evidence type="ECO:0000256" key="3">
    <source>
        <dbReference type="ARBA" id="ARBA00022723"/>
    </source>
</evidence>
<dbReference type="RefSeq" id="WP_050668963.1">
    <property type="nucleotide sequence ID" value="NZ_LAIR01000002.1"/>
</dbReference>
<proteinExistence type="predicted"/>
<dbReference type="InterPro" id="IPR012292">
    <property type="entry name" value="Globin/Proto"/>
</dbReference>
<keyword evidence="2" id="KW-0349">Heme</keyword>
<dbReference type="GO" id="GO:0020037">
    <property type="term" value="F:heme binding"/>
    <property type="evidence" value="ECO:0007669"/>
    <property type="project" value="InterPro"/>
</dbReference>
<name>A0A0L6CFW2_9MICO</name>
<dbReference type="OrthoDB" id="9798157at2"/>
<accession>A0A0L6CFW2</accession>
<keyword evidence="3" id="KW-0479">Metal-binding</keyword>